<sequence>MDKPILINSNEILLVICDDEHSGHSGPLDESQVLDMIDEADNAIQIFRINPSENSCEDISEDIAESYLIEREEQCFYGIIPHDFILHSTAYGVFLDDIEQREYEDKMYGTYEEQHRLTFWDVLPNYPNY</sequence>
<reference evidence="1" key="1">
    <citation type="submission" date="2022-07" db="EMBL/GenBank/DDBJ databases">
        <title>First report of Bartonella spp. in marsupials in Brazil, with a description of Bartonella harrusi sp. nov. and new proposal for taxonomic reclassification of species of the genus Bartonella.</title>
        <authorList>
            <person name="Amaral R.B."/>
        </authorList>
    </citation>
    <scope>NUCLEOTIDE SEQUENCE</scope>
    <source>
        <strain evidence="1">117A</strain>
    </source>
</reference>
<proteinExistence type="predicted"/>
<dbReference type="Proteomes" id="UP001059475">
    <property type="component" value="Chromosome"/>
</dbReference>
<gene>
    <name evidence="1" type="ORF">NMK50_04650</name>
</gene>
<keyword evidence="2" id="KW-1185">Reference proteome</keyword>
<accession>A0ABY5EXJ4</accession>
<organism evidence="1 2">
    <name type="scientific">Bartonella harrusi</name>
    <dbReference type="NCBI Taxonomy" id="2961895"/>
    <lineage>
        <taxon>Bacteria</taxon>
        <taxon>Pseudomonadati</taxon>
        <taxon>Pseudomonadota</taxon>
        <taxon>Alphaproteobacteria</taxon>
        <taxon>Hyphomicrobiales</taxon>
        <taxon>Bartonellaceae</taxon>
        <taxon>Bartonella</taxon>
    </lineage>
</organism>
<evidence type="ECO:0000313" key="1">
    <source>
        <dbReference type="EMBL" id="UTO29383.1"/>
    </source>
</evidence>
<name>A0ABY5EXJ4_9HYPH</name>
<evidence type="ECO:0008006" key="3">
    <source>
        <dbReference type="Google" id="ProtNLM"/>
    </source>
</evidence>
<evidence type="ECO:0000313" key="2">
    <source>
        <dbReference type="Proteomes" id="UP001059475"/>
    </source>
</evidence>
<protein>
    <recommendedName>
        <fullName evidence="3">Acetyltransferase</fullName>
    </recommendedName>
</protein>
<dbReference type="EMBL" id="CP101114">
    <property type="protein sequence ID" value="UTO29383.1"/>
    <property type="molecule type" value="Genomic_DNA"/>
</dbReference>
<dbReference type="RefSeq" id="WP_254771185.1">
    <property type="nucleotide sequence ID" value="NZ_CP101114.1"/>
</dbReference>